<feature type="domain" description="CWH43-like N-terminal" evidence="7">
    <location>
        <begin position="327"/>
        <end position="448"/>
    </location>
</feature>
<evidence type="ECO:0000256" key="5">
    <source>
        <dbReference type="SAM" id="Phobius"/>
    </source>
</evidence>
<comment type="subcellular location">
    <subcellularLocation>
        <location evidence="1">Membrane</location>
        <topology evidence="1">Multi-pass membrane protein</topology>
    </subcellularLocation>
</comment>
<keyword evidence="2 5" id="KW-0812">Transmembrane</keyword>
<feature type="transmembrane region" description="Helical" evidence="5">
    <location>
        <begin position="556"/>
        <end position="585"/>
    </location>
</feature>
<dbReference type="Pfam" id="PF03151">
    <property type="entry name" value="TPT"/>
    <property type="match status" value="1"/>
</dbReference>
<sequence length="659" mass="73216">MGGSSFSHDSVLTTQKKIGNGRVAFYASTWLVLVIGLSFINKGVFKWTGFKYPVLLSTVHMVVNWILSVLVWKRIGNHSEEEKSKSSGRLIMYFSLLFVLNIAFGNMSVKAVNLLLSQVFRSSMPIFIMISSIILKVGNRPSLNVILTVLPIIVGVYLTCQQGSNAQTEKKSDQEDVINLTSLLILLTGNIMCALKTTLTNKYLNQYQLHPIYLLSKLSMWSSFGMFALACVIGEVSDLYNNNWSILYNLKTIAFVLTSAFVAFLLNLFNFLANSSTSPLTMGILGLLHQIMTVYLSTIVFDTPLTSTNIIGICLAMIGSALYTFIRYFPPAIVVITAVCLLFCIVLSLLTAPDDVSKHLPALSETGIYPPTKYIFTACLVLPSVCLLIASFLQYFTMKEKLLSIEHQRHTTVYCGGYFRMSWLSVASCIFSFIAGICLLGLAIVPIKKGEILNILKSNTTLSSNFDDLWSYENRASVVALPHLMDVSLISLPSSISQNVDSSASAADMNIDAITVVHLIFTFLFMTTAFIHMILSTTLHVMYDKKIAANKRKLHPWIIVKICCIVTFLLMWPTSSIIIGMFISIFCDMPQILAGKCGLYQIVELFLGALIQYGIVSSILVFMLTYLHDLKDTTLSIGVNTPSSDINARLKWAVTRKRF</sequence>
<dbReference type="GO" id="GO:0016020">
    <property type="term" value="C:membrane"/>
    <property type="evidence" value="ECO:0007669"/>
    <property type="project" value="UniProtKB-SubCell"/>
</dbReference>
<dbReference type="InterPro" id="IPR004853">
    <property type="entry name" value="Sugar_P_trans_dom"/>
</dbReference>
<evidence type="ECO:0000259" key="6">
    <source>
        <dbReference type="Pfam" id="PF03151"/>
    </source>
</evidence>
<evidence type="ECO:0000256" key="4">
    <source>
        <dbReference type="ARBA" id="ARBA00023136"/>
    </source>
</evidence>
<dbReference type="VEuPathDB" id="AmoebaDB:NF0081960"/>
<gene>
    <name evidence="8" type="ORF">FDP41_001316</name>
</gene>
<feature type="transmembrane region" description="Helical" evidence="5">
    <location>
        <begin position="373"/>
        <end position="396"/>
    </location>
</feature>
<dbReference type="EMBL" id="VFQX01000023">
    <property type="protein sequence ID" value="KAF0979648.1"/>
    <property type="molecule type" value="Genomic_DNA"/>
</dbReference>
<feature type="transmembrane region" description="Helical" evidence="5">
    <location>
        <begin position="417"/>
        <end position="444"/>
    </location>
</feature>
<dbReference type="InterPro" id="IPR019402">
    <property type="entry name" value="CWH43_N"/>
</dbReference>
<feature type="transmembrane region" description="Helical" evidence="5">
    <location>
        <begin position="23"/>
        <end position="40"/>
    </location>
</feature>
<evidence type="ECO:0000313" key="9">
    <source>
        <dbReference type="Proteomes" id="UP000444721"/>
    </source>
</evidence>
<feature type="transmembrane region" description="Helical" evidence="5">
    <location>
        <begin position="605"/>
        <end position="627"/>
    </location>
</feature>
<evidence type="ECO:0000256" key="3">
    <source>
        <dbReference type="ARBA" id="ARBA00022989"/>
    </source>
</evidence>
<dbReference type="OrthoDB" id="10261634at2759"/>
<evidence type="ECO:0000256" key="2">
    <source>
        <dbReference type="ARBA" id="ARBA00022692"/>
    </source>
</evidence>
<feature type="domain" description="Sugar phosphate transporter" evidence="6">
    <location>
        <begin position="22"/>
        <end position="323"/>
    </location>
</feature>
<keyword evidence="3 5" id="KW-1133">Transmembrane helix</keyword>
<reference evidence="8 9" key="1">
    <citation type="journal article" date="2019" name="Sci. Rep.">
        <title>Nanopore sequencing improves the draft genome of the human pathogenic amoeba Naegleria fowleri.</title>
        <authorList>
            <person name="Liechti N."/>
            <person name="Schurch N."/>
            <person name="Bruggmann R."/>
            <person name="Wittwer M."/>
        </authorList>
    </citation>
    <scope>NUCLEOTIDE SEQUENCE [LARGE SCALE GENOMIC DNA]</scope>
    <source>
        <strain evidence="8 9">ATCC 30894</strain>
    </source>
</reference>
<dbReference type="AlphaFoldDB" id="A0A6A5C197"/>
<dbReference type="PANTHER" id="PTHR11132">
    <property type="entry name" value="SOLUTE CARRIER FAMILY 35"/>
    <property type="match status" value="1"/>
</dbReference>
<feature type="transmembrane region" description="Helical" evidence="5">
    <location>
        <begin position="280"/>
        <end position="301"/>
    </location>
</feature>
<dbReference type="Proteomes" id="UP000444721">
    <property type="component" value="Unassembled WGS sequence"/>
</dbReference>
<feature type="transmembrane region" description="Helical" evidence="5">
    <location>
        <begin position="52"/>
        <end position="70"/>
    </location>
</feature>
<evidence type="ECO:0000256" key="1">
    <source>
        <dbReference type="ARBA" id="ARBA00004141"/>
    </source>
</evidence>
<feature type="transmembrane region" description="Helical" evidence="5">
    <location>
        <begin position="90"/>
        <end position="109"/>
    </location>
</feature>
<dbReference type="Pfam" id="PF10277">
    <property type="entry name" value="Frag1"/>
    <property type="match status" value="1"/>
</dbReference>
<dbReference type="RefSeq" id="XP_044564361.1">
    <property type="nucleotide sequence ID" value="XM_044703759.1"/>
</dbReference>
<feature type="transmembrane region" description="Helical" evidence="5">
    <location>
        <begin position="307"/>
        <end position="326"/>
    </location>
</feature>
<organism evidence="8 9">
    <name type="scientific">Naegleria fowleri</name>
    <name type="common">Brain eating amoeba</name>
    <dbReference type="NCBI Taxonomy" id="5763"/>
    <lineage>
        <taxon>Eukaryota</taxon>
        <taxon>Discoba</taxon>
        <taxon>Heterolobosea</taxon>
        <taxon>Tetramitia</taxon>
        <taxon>Eutetramitia</taxon>
        <taxon>Vahlkampfiidae</taxon>
        <taxon>Naegleria</taxon>
    </lineage>
</organism>
<feature type="transmembrane region" description="Helical" evidence="5">
    <location>
        <begin position="178"/>
        <end position="199"/>
    </location>
</feature>
<protein>
    <submittedName>
        <fullName evidence="8">Uncharacterized protein</fullName>
    </submittedName>
</protein>
<feature type="transmembrane region" description="Helical" evidence="5">
    <location>
        <begin position="142"/>
        <end position="158"/>
    </location>
</feature>
<keyword evidence="9" id="KW-1185">Reference proteome</keyword>
<comment type="caution">
    <text evidence="8">The sequence shown here is derived from an EMBL/GenBank/DDBJ whole genome shotgun (WGS) entry which is preliminary data.</text>
</comment>
<evidence type="ECO:0000259" key="7">
    <source>
        <dbReference type="Pfam" id="PF10277"/>
    </source>
</evidence>
<feature type="transmembrane region" description="Helical" evidence="5">
    <location>
        <begin position="513"/>
        <end position="535"/>
    </location>
</feature>
<accession>A0A6A5C197</accession>
<dbReference type="VEuPathDB" id="AmoebaDB:NF0081950"/>
<dbReference type="VEuPathDB" id="AmoebaDB:FDP41_001316"/>
<feature type="transmembrane region" description="Helical" evidence="5">
    <location>
        <begin position="333"/>
        <end position="353"/>
    </location>
</feature>
<feature type="transmembrane region" description="Helical" evidence="5">
    <location>
        <begin position="252"/>
        <end position="273"/>
    </location>
</feature>
<dbReference type="InterPro" id="IPR050186">
    <property type="entry name" value="TPT_transporter"/>
</dbReference>
<feature type="transmembrane region" description="Helical" evidence="5">
    <location>
        <begin position="220"/>
        <end position="240"/>
    </location>
</feature>
<dbReference type="SUPFAM" id="SSF103481">
    <property type="entry name" value="Multidrug resistance efflux transporter EmrE"/>
    <property type="match status" value="1"/>
</dbReference>
<feature type="transmembrane region" description="Helical" evidence="5">
    <location>
        <begin position="115"/>
        <end position="135"/>
    </location>
</feature>
<proteinExistence type="predicted"/>
<dbReference type="GeneID" id="68108534"/>
<dbReference type="InterPro" id="IPR037185">
    <property type="entry name" value="EmrE-like"/>
</dbReference>
<evidence type="ECO:0000313" key="8">
    <source>
        <dbReference type="EMBL" id="KAF0979648.1"/>
    </source>
</evidence>
<keyword evidence="4 5" id="KW-0472">Membrane</keyword>
<name>A0A6A5C197_NAEFO</name>
<dbReference type="VEuPathDB" id="AmoebaDB:NfTy_030220"/>